<protein>
    <recommendedName>
        <fullName evidence="3">acid phosphatase</fullName>
        <ecNumber evidence="3">3.1.3.2</ecNumber>
    </recommendedName>
</protein>
<evidence type="ECO:0000256" key="2">
    <source>
        <dbReference type="ARBA" id="ARBA00005375"/>
    </source>
</evidence>
<dbReference type="EMBL" id="JALNTZ010000003">
    <property type="protein sequence ID" value="KAJ3659156.1"/>
    <property type="molecule type" value="Genomic_DNA"/>
</dbReference>
<evidence type="ECO:0000256" key="3">
    <source>
        <dbReference type="ARBA" id="ARBA00012646"/>
    </source>
</evidence>
<dbReference type="EC" id="3.1.3.2" evidence="3"/>
<gene>
    <name evidence="9" type="ORF">Zmor_010861</name>
</gene>
<evidence type="ECO:0000313" key="10">
    <source>
        <dbReference type="Proteomes" id="UP001168821"/>
    </source>
</evidence>
<dbReference type="CDD" id="cd07061">
    <property type="entry name" value="HP_HAP_like"/>
    <property type="match status" value="1"/>
</dbReference>
<sequence>MTFQSLRLLAWSLYFVVVQQFGFKTSDDISSQNNTLVLVHVLFRHGNRTVNGFEELYPKDPYLNETYFPFGLGQLTTAGKIKEYNIGTALRNRYNEFLGPYYYPDIVESWSTDYNRTKASLELVLAGLFPPHKEEVWNQQLLWQPIPYNYYPAAQDKVLLGVTCPYYLELYDQEVQLHRDRNMFDKYNNIFQYISNHTGLNVTKYLDVYNLYFGLGTEEEWGFELPEWTKPVWPQTIVDLTINEYFISTATTEMNRMASGYFLQKVVSDSFSKINNIKSGRKVYLYSAHENNIAELLILLGIFEPLHIPDYGSYVMFEIHKINNEHGVKIYYENYVANGPQLLKLPGCDTFCEITKFVSLIEEYFPPDDLCYKSQKSHNYQ</sequence>
<organism evidence="9 10">
    <name type="scientific">Zophobas morio</name>
    <dbReference type="NCBI Taxonomy" id="2755281"/>
    <lineage>
        <taxon>Eukaryota</taxon>
        <taxon>Metazoa</taxon>
        <taxon>Ecdysozoa</taxon>
        <taxon>Arthropoda</taxon>
        <taxon>Hexapoda</taxon>
        <taxon>Insecta</taxon>
        <taxon>Pterygota</taxon>
        <taxon>Neoptera</taxon>
        <taxon>Endopterygota</taxon>
        <taxon>Coleoptera</taxon>
        <taxon>Polyphaga</taxon>
        <taxon>Cucujiformia</taxon>
        <taxon>Tenebrionidae</taxon>
        <taxon>Zophobas</taxon>
    </lineage>
</organism>
<comment type="caution">
    <text evidence="9">The sequence shown here is derived from an EMBL/GenBank/DDBJ whole genome shotgun (WGS) entry which is preliminary data.</text>
</comment>
<keyword evidence="5" id="KW-0378">Hydrolase</keyword>
<evidence type="ECO:0000256" key="7">
    <source>
        <dbReference type="ARBA" id="ARBA00023180"/>
    </source>
</evidence>
<dbReference type="GO" id="GO:0003993">
    <property type="term" value="F:acid phosphatase activity"/>
    <property type="evidence" value="ECO:0007669"/>
    <property type="project" value="UniProtKB-EC"/>
</dbReference>
<evidence type="ECO:0000256" key="6">
    <source>
        <dbReference type="ARBA" id="ARBA00023157"/>
    </source>
</evidence>
<evidence type="ECO:0000256" key="4">
    <source>
        <dbReference type="ARBA" id="ARBA00022729"/>
    </source>
</evidence>
<dbReference type="Proteomes" id="UP001168821">
    <property type="component" value="Unassembled WGS sequence"/>
</dbReference>
<comment type="catalytic activity">
    <reaction evidence="1">
        <text>a phosphate monoester + H2O = an alcohol + phosphate</text>
        <dbReference type="Rhea" id="RHEA:15017"/>
        <dbReference type="ChEBI" id="CHEBI:15377"/>
        <dbReference type="ChEBI" id="CHEBI:30879"/>
        <dbReference type="ChEBI" id="CHEBI:43474"/>
        <dbReference type="ChEBI" id="CHEBI:67140"/>
        <dbReference type="EC" id="3.1.3.2"/>
    </reaction>
</comment>
<dbReference type="AlphaFoldDB" id="A0AA38ISE6"/>
<keyword evidence="7" id="KW-0325">Glycoprotein</keyword>
<dbReference type="Gene3D" id="3.40.50.1240">
    <property type="entry name" value="Phosphoglycerate mutase-like"/>
    <property type="match status" value="1"/>
</dbReference>
<proteinExistence type="inferred from homology"/>
<dbReference type="Pfam" id="PF00328">
    <property type="entry name" value="His_Phos_2"/>
    <property type="match status" value="1"/>
</dbReference>
<dbReference type="SUPFAM" id="SSF53254">
    <property type="entry name" value="Phosphoglycerate mutase-like"/>
    <property type="match status" value="1"/>
</dbReference>
<dbReference type="PANTHER" id="PTHR11567">
    <property type="entry name" value="ACID PHOSPHATASE-RELATED"/>
    <property type="match status" value="1"/>
</dbReference>
<reference evidence="9" key="1">
    <citation type="journal article" date="2023" name="G3 (Bethesda)">
        <title>Whole genome assemblies of Zophobas morio and Tenebrio molitor.</title>
        <authorList>
            <person name="Kaur S."/>
            <person name="Stinson S.A."/>
            <person name="diCenzo G.C."/>
        </authorList>
    </citation>
    <scope>NUCLEOTIDE SEQUENCE</scope>
    <source>
        <strain evidence="9">QUZm001</strain>
    </source>
</reference>
<evidence type="ECO:0000256" key="8">
    <source>
        <dbReference type="SAM" id="SignalP"/>
    </source>
</evidence>
<dbReference type="InterPro" id="IPR050645">
    <property type="entry name" value="Histidine_acid_phosphatase"/>
</dbReference>
<evidence type="ECO:0000313" key="9">
    <source>
        <dbReference type="EMBL" id="KAJ3659156.1"/>
    </source>
</evidence>
<dbReference type="InterPro" id="IPR029033">
    <property type="entry name" value="His_PPase_superfam"/>
</dbReference>
<keyword evidence="10" id="KW-1185">Reference proteome</keyword>
<keyword evidence="4 8" id="KW-0732">Signal</keyword>
<dbReference type="PANTHER" id="PTHR11567:SF211">
    <property type="entry name" value="PROSTATIC ACID PHOSPHATASE"/>
    <property type="match status" value="1"/>
</dbReference>
<accession>A0AA38ISE6</accession>
<feature type="signal peptide" evidence="8">
    <location>
        <begin position="1"/>
        <end position="20"/>
    </location>
</feature>
<name>A0AA38ISE6_9CUCU</name>
<feature type="chain" id="PRO_5041408875" description="acid phosphatase" evidence="8">
    <location>
        <begin position="21"/>
        <end position="381"/>
    </location>
</feature>
<evidence type="ECO:0000256" key="1">
    <source>
        <dbReference type="ARBA" id="ARBA00000032"/>
    </source>
</evidence>
<keyword evidence="6" id="KW-1015">Disulfide bond</keyword>
<dbReference type="InterPro" id="IPR000560">
    <property type="entry name" value="His_Pase_clade-2"/>
</dbReference>
<comment type="similarity">
    <text evidence="2">Belongs to the histidine acid phosphatase family.</text>
</comment>
<evidence type="ECO:0000256" key="5">
    <source>
        <dbReference type="ARBA" id="ARBA00022801"/>
    </source>
</evidence>